<protein>
    <submittedName>
        <fullName evidence="2">Ankyrin repeat protein-like protein</fullName>
    </submittedName>
</protein>
<dbReference type="Pfam" id="PF13637">
    <property type="entry name" value="Ank_4"/>
    <property type="match status" value="1"/>
</dbReference>
<feature type="region of interest" description="Disordered" evidence="1">
    <location>
        <begin position="190"/>
        <end position="210"/>
    </location>
</feature>
<dbReference type="EMBL" id="QZBT01000036">
    <property type="protein sequence ID" value="THZ85171.1"/>
    <property type="molecule type" value="Genomic_DNA"/>
</dbReference>
<dbReference type="InterPro" id="IPR002110">
    <property type="entry name" value="Ankyrin_rpt"/>
</dbReference>
<organism evidence="2 3">
    <name type="scientific">Aureobasidium pullulans</name>
    <name type="common">Black yeast</name>
    <name type="synonym">Pullularia pullulans</name>
    <dbReference type="NCBI Taxonomy" id="5580"/>
    <lineage>
        <taxon>Eukaryota</taxon>
        <taxon>Fungi</taxon>
        <taxon>Dikarya</taxon>
        <taxon>Ascomycota</taxon>
        <taxon>Pezizomycotina</taxon>
        <taxon>Dothideomycetes</taxon>
        <taxon>Dothideomycetidae</taxon>
        <taxon>Dothideales</taxon>
        <taxon>Saccotheciaceae</taxon>
        <taxon>Aureobasidium</taxon>
    </lineage>
</organism>
<reference evidence="2 3" key="1">
    <citation type="submission" date="2018-10" db="EMBL/GenBank/DDBJ databases">
        <title>Fifty Aureobasidium pullulans genomes reveal a recombining polyextremotolerant generalist.</title>
        <authorList>
            <person name="Gostincar C."/>
            <person name="Turk M."/>
            <person name="Zajc J."/>
            <person name="Gunde-Cimerman N."/>
        </authorList>
    </citation>
    <scope>NUCLEOTIDE SEQUENCE [LARGE SCALE GENOMIC DNA]</scope>
    <source>
        <strain evidence="2 3">EXF-3403</strain>
    </source>
</reference>
<evidence type="ECO:0000256" key="1">
    <source>
        <dbReference type="SAM" id="MobiDB-lite"/>
    </source>
</evidence>
<dbReference type="AlphaFoldDB" id="A0A4S9Y146"/>
<evidence type="ECO:0000313" key="3">
    <source>
        <dbReference type="Proteomes" id="UP000310039"/>
    </source>
</evidence>
<dbReference type="SMART" id="SM00248">
    <property type="entry name" value="ANK"/>
    <property type="match status" value="3"/>
</dbReference>
<name>A0A4S9Y146_AURPU</name>
<evidence type="ECO:0000313" key="2">
    <source>
        <dbReference type="EMBL" id="THZ85171.1"/>
    </source>
</evidence>
<dbReference type="SUPFAM" id="SSF48403">
    <property type="entry name" value="Ankyrin repeat"/>
    <property type="match status" value="1"/>
</dbReference>
<proteinExistence type="predicted"/>
<gene>
    <name evidence="2" type="ORF">D6C84_03541</name>
</gene>
<dbReference type="InterPro" id="IPR036770">
    <property type="entry name" value="Ankyrin_rpt-contain_sf"/>
</dbReference>
<comment type="caution">
    <text evidence="2">The sequence shown here is derived from an EMBL/GenBank/DDBJ whole genome shotgun (WGS) entry which is preliminary data.</text>
</comment>
<dbReference type="Proteomes" id="UP000310039">
    <property type="component" value="Unassembled WGS sequence"/>
</dbReference>
<sequence length="210" mass="22993">MADEVMKDQIVSTEQSLIYLKGASSRELLLEACRRNNTDLLSTVLSDFKSTDELANFLNTATDALGCGALHIGAQYGAYEVLDMLLDQEGVEIDGVERREGDTCLHKAVRYVNSLTKDEWEEGQAIVDILIDAGCDPRYVAQAQDSQSEGLTSLSRIRNKAKLRPIDLTDPRNTELRSVLQKAEFTMLAGDDVVQEDDDDAGAGSASDSE</sequence>
<dbReference type="Gene3D" id="1.25.40.20">
    <property type="entry name" value="Ankyrin repeat-containing domain"/>
    <property type="match status" value="1"/>
</dbReference>
<accession>A0A4S9Y146</accession>